<feature type="domain" description="Aminotransferase class I/classII large" evidence="7">
    <location>
        <begin position="4"/>
        <end position="221"/>
    </location>
</feature>
<evidence type="ECO:0000256" key="1">
    <source>
        <dbReference type="ARBA" id="ARBA00001933"/>
    </source>
</evidence>
<accession>A0A1H3P3U3</accession>
<keyword evidence="4 8" id="KW-0032">Aminotransferase</keyword>
<dbReference type="EMBL" id="FNPC01000019">
    <property type="protein sequence ID" value="SDY95721.1"/>
    <property type="molecule type" value="Genomic_DNA"/>
</dbReference>
<dbReference type="PANTHER" id="PTHR46383:SF3">
    <property type="entry name" value="ASPARTATE AMINOTRANSFERASE-RELATED"/>
    <property type="match status" value="1"/>
</dbReference>
<evidence type="ECO:0000259" key="7">
    <source>
        <dbReference type="Pfam" id="PF00155"/>
    </source>
</evidence>
<dbReference type="AlphaFoldDB" id="A0A1H3P3U3"/>
<evidence type="ECO:0000256" key="2">
    <source>
        <dbReference type="ARBA" id="ARBA00007441"/>
    </source>
</evidence>
<keyword evidence="5 8" id="KW-0808">Transferase</keyword>
<dbReference type="PANTHER" id="PTHR46383">
    <property type="entry name" value="ASPARTATE AMINOTRANSFERASE"/>
    <property type="match status" value="1"/>
</dbReference>
<dbReference type="InterPro" id="IPR015421">
    <property type="entry name" value="PyrdxlP-dep_Trfase_major"/>
</dbReference>
<evidence type="ECO:0000256" key="4">
    <source>
        <dbReference type="ARBA" id="ARBA00022576"/>
    </source>
</evidence>
<dbReference type="GO" id="GO:0030170">
    <property type="term" value="F:pyridoxal phosphate binding"/>
    <property type="evidence" value="ECO:0007669"/>
    <property type="project" value="InterPro"/>
</dbReference>
<dbReference type="SUPFAM" id="SSF53383">
    <property type="entry name" value="PLP-dependent transferases"/>
    <property type="match status" value="1"/>
</dbReference>
<sequence length="228" mass="25425">MAAAVSEQTKLLVVDSPQNPTGSVLLHEFPEEIRDFPVEHDLFVISDESYEKIPFNSATHHSLATLDGMGKQMITVNGVSKVYSMRYFQLGYPDAPLNLIDPILRVRQYIRTCAPSLSQWSAVEVIERTPTARSSRCLPTGASASSNAPDAIDEMTCPDSTGVFYVLPTIPDGFNEEDEFVWSLLRDAGVALVPGTVFRDIGERCVRIAYSNYLDRIDEAFDRLETWL</sequence>
<gene>
    <name evidence="8" type="ORF">SAMN05216564_1193</name>
</gene>
<comment type="subunit">
    <text evidence="3">Homodimer.</text>
</comment>
<dbReference type="InterPro" id="IPR004839">
    <property type="entry name" value="Aminotransferase_I/II_large"/>
</dbReference>
<dbReference type="GO" id="GO:0006520">
    <property type="term" value="P:amino acid metabolic process"/>
    <property type="evidence" value="ECO:0007669"/>
    <property type="project" value="InterPro"/>
</dbReference>
<dbReference type="OrthoDB" id="372018at2157"/>
<evidence type="ECO:0000256" key="6">
    <source>
        <dbReference type="ARBA" id="ARBA00022898"/>
    </source>
</evidence>
<proteinExistence type="inferred from homology"/>
<dbReference type="Gene3D" id="3.90.1150.10">
    <property type="entry name" value="Aspartate Aminotransferase, domain 1"/>
    <property type="match status" value="1"/>
</dbReference>
<dbReference type="CDD" id="cd00609">
    <property type="entry name" value="AAT_like"/>
    <property type="match status" value="1"/>
</dbReference>
<comment type="similarity">
    <text evidence="2">Belongs to the class-I pyridoxal-phosphate-dependent aminotransferase family.</text>
</comment>
<dbReference type="GO" id="GO:0008483">
    <property type="term" value="F:transaminase activity"/>
    <property type="evidence" value="ECO:0007669"/>
    <property type="project" value="UniProtKB-KW"/>
</dbReference>
<dbReference type="Proteomes" id="UP000199079">
    <property type="component" value="Unassembled WGS sequence"/>
</dbReference>
<evidence type="ECO:0000313" key="9">
    <source>
        <dbReference type="Proteomes" id="UP000199079"/>
    </source>
</evidence>
<dbReference type="Gene3D" id="3.40.640.10">
    <property type="entry name" value="Type I PLP-dependent aspartate aminotransferase-like (Major domain)"/>
    <property type="match status" value="1"/>
</dbReference>
<dbReference type="RefSeq" id="WP_176819530.1">
    <property type="nucleotide sequence ID" value="NZ_FNPC01000019.1"/>
</dbReference>
<evidence type="ECO:0000256" key="5">
    <source>
        <dbReference type="ARBA" id="ARBA00022679"/>
    </source>
</evidence>
<keyword evidence="9" id="KW-1185">Reference proteome</keyword>
<dbReference type="InterPro" id="IPR015424">
    <property type="entry name" value="PyrdxlP-dep_Trfase"/>
</dbReference>
<dbReference type="InterPro" id="IPR050596">
    <property type="entry name" value="AspAT/PAT-like"/>
</dbReference>
<evidence type="ECO:0000256" key="3">
    <source>
        <dbReference type="ARBA" id="ARBA00011738"/>
    </source>
</evidence>
<comment type="cofactor">
    <cofactor evidence="1">
        <name>pyridoxal 5'-phosphate</name>
        <dbReference type="ChEBI" id="CHEBI:597326"/>
    </cofactor>
</comment>
<evidence type="ECO:0000313" key="8">
    <source>
        <dbReference type="EMBL" id="SDY95721.1"/>
    </source>
</evidence>
<keyword evidence="6" id="KW-0663">Pyridoxal phosphate</keyword>
<protein>
    <submittedName>
        <fullName evidence="8">Aspartate aminotransferase/aminotransferase</fullName>
    </submittedName>
</protein>
<organism evidence="8 9">
    <name type="scientific">Halopenitus persicus</name>
    <dbReference type="NCBI Taxonomy" id="1048396"/>
    <lineage>
        <taxon>Archaea</taxon>
        <taxon>Methanobacteriati</taxon>
        <taxon>Methanobacteriota</taxon>
        <taxon>Stenosarchaea group</taxon>
        <taxon>Halobacteria</taxon>
        <taxon>Halobacteriales</taxon>
        <taxon>Haloferacaceae</taxon>
        <taxon>Halopenitus</taxon>
    </lineage>
</organism>
<dbReference type="InterPro" id="IPR015422">
    <property type="entry name" value="PyrdxlP-dep_Trfase_small"/>
</dbReference>
<reference evidence="9" key="1">
    <citation type="submission" date="2016-10" db="EMBL/GenBank/DDBJ databases">
        <authorList>
            <person name="Varghese N."/>
            <person name="Submissions S."/>
        </authorList>
    </citation>
    <scope>NUCLEOTIDE SEQUENCE [LARGE SCALE GENOMIC DNA]</scope>
    <source>
        <strain evidence="9">DC30,IBRC 10041,KCTC 4046</strain>
    </source>
</reference>
<name>A0A1H3P3U3_9EURY</name>
<dbReference type="Pfam" id="PF00155">
    <property type="entry name" value="Aminotran_1_2"/>
    <property type="match status" value="1"/>
</dbReference>